<feature type="compositionally biased region" description="Basic and acidic residues" evidence="3">
    <location>
        <begin position="1001"/>
        <end position="1016"/>
    </location>
</feature>
<dbReference type="Pfam" id="PF00023">
    <property type="entry name" value="Ank"/>
    <property type="match status" value="1"/>
</dbReference>
<evidence type="ECO:0000256" key="2">
    <source>
        <dbReference type="PROSITE-ProRule" id="PRU00023"/>
    </source>
</evidence>
<dbReference type="InterPro" id="IPR027417">
    <property type="entry name" value="P-loop_NTPase"/>
</dbReference>
<dbReference type="Pfam" id="PF24883">
    <property type="entry name" value="NPHP3_N"/>
    <property type="match status" value="1"/>
</dbReference>
<reference evidence="5" key="1">
    <citation type="journal article" date="2023" name="Mol. Phylogenet. Evol.">
        <title>Genome-scale phylogeny and comparative genomics of the fungal order Sordariales.</title>
        <authorList>
            <person name="Hensen N."/>
            <person name="Bonometti L."/>
            <person name="Westerberg I."/>
            <person name="Brannstrom I.O."/>
            <person name="Guillou S."/>
            <person name="Cros-Aarteil S."/>
            <person name="Calhoun S."/>
            <person name="Haridas S."/>
            <person name="Kuo A."/>
            <person name="Mondo S."/>
            <person name="Pangilinan J."/>
            <person name="Riley R."/>
            <person name="LaButti K."/>
            <person name="Andreopoulos B."/>
            <person name="Lipzen A."/>
            <person name="Chen C."/>
            <person name="Yan M."/>
            <person name="Daum C."/>
            <person name="Ng V."/>
            <person name="Clum A."/>
            <person name="Steindorff A."/>
            <person name="Ohm R.A."/>
            <person name="Martin F."/>
            <person name="Silar P."/>
            <person name="Natvig D.O."/>
            <person name="Lalanne C."/>
            <person name="Gautier V."/>
            <person name="Ament-Velasquez S.L."/>
            <person name="Kruys A."/>
            <person name="Hutchinson M.I."/>
            <person name="Powell A.J."/>
            <person name="Barry K."/>
            <person name="Miller A.N."/>
            <person name="Grigoriev I.V."/>
            <person name="Debuchy R."/>
            <person name="Gladieux P."/>
            <person name="Hiltunen Thoren M."/>
            <person name="Johannesson H."/>
        </authorList>
    </citation>
    <scope>NUCLEOTIDE SEQUENCE</scope>
    <source>
        <strain evidence="5">CBS 757.83</strain>
    </source>
</reference>
<dbReference type="InterPro" id="IPR056884">
    <property type="entry name" value="NPHP3-like_N"/>
</dbReference>
<feature type="domain" description="NACHT" evidence="4">
    <location>
        <begin position="345"/>
        <end position="496"/>
    </location>
</feature>
<dbReference type="Gene3D" id="3.40.50.300">
    <property type="entry name" value="P-loop containing nucleotide triphosphate hydrolases"/>
    <property type="match status" value="1"/>
</dbReference>
<evidence type="ECO:0000256" key="3">
    <source>
        <dbReference type="SAM" id="MobiDB-lite"/>
    </source>
</evidence>
<reference evidence="5" key="2">
    <citation type="submission" date="2023-05" db="EMBL/GenBank/DDBJ databases">
        <authorList>
            <consortium name="Lawrence Berkeley National Laboratory"/>
            <person name="Steindorff A."/>
            <person name="Hensen N."/>
            <person name="Bonometti L."/>
            <person name="Westerberg I."/>
            <person name="Brannstrom I.O."/>
            <person name="Guillou S."/>
            <person name="Cros-Aarteil S."/>
            <person name="Calhoun S."/>
            <person name="Haridas S."/>
            <person name="Kuo A."/>
            <person name="Mondo S."/>
            <person name="Pangilinan J."/>
            <person name="Riley R."/>
            <person name="Labutti K."/>
            <person name="Andreopoulos B."/>
            <person name="Lipzen A."/>
            <person name="Chen C."/>
            <person name="Yanf M."/>
            <person name="Daum C."/>
            <person name="Ng V."/>
            <person name="Clum A."/>
            <person name="Ohm R."/>
            <person name="Martin F."/>
            <person name="Silar P."/>
            <person name="Natvig D."/>
            <person name="Lalanne C."/>
            <person name="Gautier V."/>
            <person name="Ament-Velasquez S.L."/>
            <person name="Kruys A."/>
            <person name="Hutchinson M.I."/>
            <person name="Powell A.J."/>
            <person name="Barry K."/>
            <person name="Miller A.N."/>
            <person name="Grigoriev I.V."/>
            <person name="Debuchy R."/>
            <person name="Gladieux P."/>
            <person name="Thoren M.H."/>
            <person name="Johannesson H."/>
        </authorList>
    </citation>
    <scope>NUCLEOTIDE SEQUENCE</scope>
    <source>
        <strain evidence="5">CBS 757.83</strain>
    </source>
</reference>
<organism evidence="5 6">
    <name type="scientific">Parathielavia hyrcaniae</name>
    <dbReference type="NCBI Taxonomy" id="113614"/>
    <lineage>
        <taxon>Eukaryota</taxon>
        <taxon>Fungi</taxon>
        <taxon>Dikarya</taxon>
        <taxon>Ascomycota</taxon>
        <taxon>Pezizomycotina</taxon>
        <taxon>Sordariomycetes</taxon>
        <taxon>Sordariomycetidae</taxon>
        <taxon>Sordariales</taxon>
        <taxon>Chaetomiaceae</taxon>
        <taxon>Parathielavia</taxon>
    </lineage>
</organism>
<dbReference type="PROSITE" id="PS50297">
    <property type="entry name" value="ANK_REP_REGION"/>
    <property type="match status" value="1"/>
</dbReference>
<accession>A0AAN6PUF3</accession>
<sequence>MSGDTVTLNTARFASTIQLGGRDTAGLDIPPRTGGCLRLVRQPQDGNTGSVAEIIAIHGLHSSFHGTWCKGDNDGTLGPWVRDLLPFSRLFAYEGTLDFSSDQSLLDPLALRRAATSLLADLSRKVDQSKAIVFLCHNVAGILVKELLWIANQNSEYVTVAVNTRALVLFGTPDVSSDWDDVLLKLVLATNSDSGSTPDQGEAHTVQRSIRELVQRGPSALKACSLRYEMIQKQYKTICIFEGMPTDGIGKVVRPTQGHDPSMVIQMPHSRLCLTDVLKEEVVKKVKEVTATARKEGFEIPMLSCRRKLAACYEFHGSLADMHHGASGDDLIPTPHRAITAWPIGITTIRGSAGSGKSVRASQIASSARASSDSGAVVLSFYFSHGHDGRSSYRDLLLSLLLQLLYSEEALMETPFIQRLAFALLRTITLSNPDLYRLFSAILIKLAAENRDVICVVDALDECDRESRMQLMGDFKRLAVPGLTSCRMIVTCRPHADILAHLGPFTEDNSVHLDVEMKQTRNLLMEKKLTGDKLARVREVLERENATPLRVKLAASLASQDACELADYTSVYNRLLAEIDAPPDWLQEVLLCVAFAKRPLTVGELAAAMGVDAAGDFRQTLGTIRVASPKRLQEDLERALGALLVIENNLVYLVHGTLRDLIREQPETLFHGIVETSQATPMQVPRRGGQRHPWSSLIWRKCMLTISVSAIRELYDSALAASHWQHPFPFDNLSDPLPSLVSYAGRFWLRHMTENAAQVITAGESAQIEQDFYRFWDEPAARGWWLKAFVRRPDLNRPAAAAAASTEGLGHLLVDDTEFRRSAELEADNASELLRAMASLGLRPIVKSLLGKHADALQRSQLLSGLEAATRLGDAEMTSQFLKAADAAGHDLRLDAVNQACLHGHAGLVQGLLSHWAPEEGALSGSLAIASEAGHWHIVAELLEGLPGSQRLLEPNQAPALLRTAAREGRDGVVSELLTRWHASNQLKSCLGTGATRTDLDIKDKDTHKGDGRAEDEGQPPTKPQLAGLNQALYLAAEYGSAATVRLLVRSGADIESRDRKGFVEGWAALHYAAAGKPKPSCWAPQLCYSKVNLKF</sequence>
<dbReference type="InterPro" id="IPR036770">
    <property type="entry name" value="Ankyrin_rpt-contain_sf"/>
</dbReference>
<name>A0AAN6PUF3_9PEZI</name>
<dbReference type="PROSITE" id="PS50088">
    <property type="entry name" value="ANK_REPEAT"/>
    <property type="match status" value="1"/>
</dbReference>
<evidence type="ECO:0000313" key="5">
    <source>
        <dbReference type="EMBL" id="KAK4095827.1"/>
    </source>
</evidence>
<dbReference type="Proteomes" id="UP001305647">
    <property type="component" value="Unassembled WGS sequence"/>
</dbReference>
<evidence type="ECO:0000256" key="1">
    <source>
        <dbReference type="ARBA" id="ARBA00022737"/>
    </source>
</evidence>
<proteinExistence type="predicted"/>
<keyword evidence="6" id="KW-1185">Reference proteome</keyword>
<dbReference type="Gene3D" id="1.25.40.20">
    <property type="entry name" value="Ankyrin repeat-containing domain"/>
    <property type="match status" value="1"/>
</dbReference>
<gene>
    <name evidence="5" type="ORF">N658DRAFT_89361</name>
</gene>
<dbReference type="PANTHER" id="PTHR10039">
    <property type="entry name" value="AMELOGENIN"/>
    <property type="match status" value="1"/>
</dbReference>
<protein>
    <recommendedName>
        <fullName evidence="4">NACHT domain-containing protein</fullName>
    </recommendedName>
</protein>
<keyword evidence="2" id="KW-0040">ANK repeat</keyword>
<dbReference type="EMBL" id="MU863778">
    <property type="protein sequence ID" value="KAK4095827.1"/>
    <property type="molecule type" value="Genomic_DNA"/>
</dbReference>
<evidence type="ECO:0000313" key="6">
    <source>
        <dbReference type="Proteomes" id="UP001305647"/>
    </source>
</evidence>
<dbReference type="SUPFAM" id="SSF48403">
    <property type="entry name" value="Ankyrin repeat"/>
    <property type="match status" value="1"/>
</dbReference>
<dbReference type="AlphaFoldDB" id="A0AAN6PUF3"/>
<feature type="repeat" description="ANK" evidence="2">
    <location>
        <begin position="1028"/>
        <end position="1060"/>
    </location>
</feature>
<feature type="region of interest" description="Disordered" evidence="3">
    <location>
        <begin position="1001"/>
        <end position="1024"/>
    </location>
</feature>
<keyword evidence="1" id="KW-0677">Repeat</keyword>
<dbReference type="PROSITE" id="PS50837">
    <property type="entry name" value="NACHT"/>
    <property type="match status" value="1"/>
</dbReference>
<dbReference type="SUPFAM" id="SSF52540">
    <property type="entry name" value="P-loop containing nucleoside triphosphate hydrolases"/>
    <property type="match status" value="1"/>
</dbReference>
<comment type="caution">
    <text evidence="5">The sequence shown here is derived from an EMBL/GenBank/DDBJ whole genome shotgun (WGS) entry which is preliminary data.</text>
</comment>
<dbReference type="InterPro" id="IPR007111">
    <property type="entry name" value="NACHT_NTPase"/>
</dbReference>
<dbReference type="PANTHER" id="PTHR10039:SF17">
    <property type="entry name" value="FUNGAL STAND N-TERMINAL GOODBYE DOMAIN-CONTAINING PROTEIN-RELATED"/>
    <property type="match status" value="1"/>
</dbReference>
<evidence type="ECO:0000259" key="4">
    <source>
        <dbReference type="PROSITE" id="PS50837"/>
    </source>
</evidence>
<dbReference type="InterPro" id="IPR002110">
    <property type="entry name" value="Ankyrin_rpt"/>
</dbReference>